<dbReference type="EMBL" id="FTOB01000005">
    <property type="protein sequence ID" value="SIS94179.1"/>
    <property type="molecule type" value="Genomic_DNA"/>
</dbReference>
<evidence type="ECO:0000313" key="2">
    <source>
        <dbReference type="EMBL" id="SIS94179.1"/>
    </source>
</evidence>
<dbReference type="Proteomes" id="UP000185728">
    <property type="component" value="Unassembled WGS sequence"/>
</dbReference>
<name>A0ABY1L0S7_9FLAO</name>
<comment type="caution">
    <text evidence="2">The sequence shown here is derived from an EMBL/GenBank/DDBJ whole genome shotgun (WGS) entry which is preliminary data.</text>
</comment>
<evidence type="ECO:0000313" key="3">
    <source>
        <dbReference type="Proteomes" id="UP000185728"/>
    </source>
</evidence>
<gene>
    <name evidence="2" type="ORF">SAMN05421766_10581</name>
</gene>
<reference evidence="2 3" key="1">
    <citation type="submission" date="2017-01" db="EMBL/GenBank/DDBJ databases">
        <authorList>
            <person name="Varghese N."/>
            <person name="Submissions S."/>
        </authorList>
    </citation>
    <scope>NUCLEOTIDE SEQUENCE [LARGE SCALE GENOMIC DNA]</scope>
    <source>
        <strain evidence="2 3">DSM 2061</strain>
    </source>
</reference>
<feature type="transmembrane region" description="Helical" evidence="1">
    <location>
        <begin position="86"/>
        <end position="105"/>
    </location>
</feature>
<organism evidence="2 3">
    <name type="scientific">Zobellia uliginosa</name>
    <dbReference type="NCBI Taxonomy" id="143224"/>
    <lineage>
        <taxon>Bacteria</taxon>
        <taxon>Pseudomonadati</taxon>
        <taxon>Bacteroidota</taxon>
        <taxon>Flavobacteriia</taxon>
        <taxon>Flavobacteriales</taxon>
        <taxon>Flavobacteriaceae</taxon>
        <taxon>Zobellia</taxon>
    </lineage>
</organism>
<keyword evidence="1" id="KW-0812">Transmembrane</keyword>
<evidence type="ECO:0000256" key="1">
    <source>
        <dbReference type="SAM" id="Phobius"/>
    </source>
</evidence>
<feature type="transmembrane region" description="Helical" evidence="1">
    <location>
        <begin position="7"/>
        <end position="29"/>
    </location>
</feature>
<feature type="transmembrane region" description="Helical" evidence="1">
    <location>
        <begin position="49"/>
        <end position="74"/>
    </location>
</feature>
<evidence type="ECO:0008006" key="4">
    <source>
        <dbReference type="Google" id="ProtNLM"/>
    </source>
</evidence>
<accession>A0ABY1L0S7</accession>
<proteinExistence type="predicted"/>
<sequence length="113" mass="12807">MHRIQQALGYFVWIFISLLAGIAYMRIILGPKPKPSSGILKMFDWVYGVSLFHVGLVIGSIIAFLFIIINHFYLKKSFATNANRSLIRLLVILILALIVGTTHYICEEVIDII</sequence>
<keyword evidence="1" id="KW-0472">Membrane</keyword>
<keyword evidence="3" id="KW-1185">Reference proteome</keyword>
<keyword evidence="1" id="KW-1133">Transmembrane helix</keyword>
<protein>
    <recommendedName>
        <fullName evidence="4">Cytochrome C and Quinol oxidase polypeptide I</fullName>
    </recommendedName>
</protein>